<dbReference type="AlphaFoldDB" id="A0A2U1NI55"/>
<gene>
    <name evidence="1" type="ORF">CTI12_AA262960</name>
</gene>
<sequence>MGVELRAEIAVRLVHLGPEMGGFPARNWGWSRCRLLIRYQMLGMFLLVQLCNIAAEGLRRSNLASIIVSVQHTSLRVHQASGGFKTDGLI</sequence>
<dbReference type="STRING" id="35608.A0A2U1NI55"/>
<evidence type="ECO:0000313" key="1">
    <source>
        <dbReference type="EMBL" id="PWA73146.1"/>
    </source>
</evidence>
<evidence type="ECO:0000313" key="2">
    <source>
        <dbReference type="Proteomes" id="UP000245207"/>
    </source>
</evidence>
<accession>A0A2U1NI55</accession>
<proteinExistence type="predicted"/>
<dbReference type="OrthoDB" id="6270329at2759"/>
<dbReference type="Proteomes" id="UP000245207">
    <property type="component" value="Unassembled WGS sequence"/>
</dbReference>
<keyword evidence="2" id="KW-1185">Reference proteome</keyword>
<organism evidence="1 2">
    <name type="scientific">Artemisia annua</name>
    <name type="common">Sweet wormwood</name>
    <dbReference type="NCBI Taxonomy" id="35608"/>
    <lineage>
        <taxon>Eukaryota</taxon>
        <taxon>Viridiplantae</taxon>
        <taxon>Streptophyta</taxon>
        <taxon>Embryophyta</taxon>
        <taxon>Tracheophyta</taxon>
        <taxon>Spermatophyta</taxon>
        <taxon>Magnoliopsida</taxon>
        <taxon>eudicotyledons</taxon>
        <taxon>Gunneridae</taxon>
        <taxon>Pentapetalae</taxon>
        <taxon>asterids</taxon>
        <taxon>campanulids</taxon>
        <taxon>Asterales</taxon>
        <taxon>Asteraceae</taxon>
        <taxon>Asteroideae</taxon>
        <taxon>Anthemideae</taxon>
        <taxon>Artemisiinae</taxon>
        <taxon>Artemisia</taxon>
    </lineage>
</organism>
<protein>
    <submittedName>
        <fullName evidence="1">Peroxisome biogenesis factor 10</fullName>
    </submittedName>
</protein>
<comment type="caution">
    <text evidence="1">The sequence shown here is derived from an EMBL/GenBank/DDBJ whole genome shotgun (WGS) entry which is preliminary data.</text>
</comment>
<dbReference type="EMBL" id="PKPP01002782">
    <property type="protein sequence ID" value="PWA73146.1"/>
    <property type="molecule type" value="Genomic_DNA"/>
</dbReference>
<name>A0A2U1NI55_ARTAN</name>
<reference evidence="1 2" key="1">
    <citation type="journal article" date="2018" name="Mol. Plant">
        <title>The genome of Artemisia annua provides insight into the evolution of Asteraceae family and artemisinin biosynthesis.</title>
        <authorList>
            <person name="Shen Q."/>
            <person name="Zhang L."/>
            <person name="Liao Z."/>
            <person name="Wang S."/>
            <person name="Yan T."/>
            <person name="Shi P."/>
            <person name="Liu M."/>
            <person name="Fu X."/>
            <person name="Pan Q."/>
            <person name="Wang Y."/>
            <person name="Lv Z."/>
            <person name="Lu X."/>
            <person name="Zhang F."/>
            <person name="Jiang W."/>
            <person name="Ma Y."/>
            <person name="Chen M."/>
            <person name="Hao X."/>
            <person name="Li L."/>
            <person name="Tang Y."/>
            <person name="Lv G."/>
            <person name="Zhou Y."/>
            <person name="Sun X."/>
            <person name="Brodelius P.E."/>
            <person name="Rose J.K.C."/>
            <person name="Tang K."/>
        </authorList>
    </citation>
    <scope>NUCLEOTIDE SEQUENCE [LARGE SCALE GENOMIC DNA]</scope>
    <source>
        <strain evidence="2">cv. Huhao1</strain>
        <tissue evidence="1">Leaf</tissue>
    </source>
</reference>